<feature type="compositionally biased region" description="Basic and acidic residues" evidence="1">
    <location>
        <begin position="390"/>
        <end position="411"/>
    </location>
</feature>
<dbReference type="Gene3D" id="3.40.50.1820">
    <property type="entry name" value="alpha/beta hydrolase"/>
    <property type="match status" value="1"/>
</dbReference>
<feature type="region of interest" description="Disordered" evidence="1">
    <location>
        <begin position="390"/>
        <end position="433"/>
    </location>
</feature>
<dbReference type="PANTHER" id="PTHR43194:SF2">
    <property type="entry name" value="PEROXISOMAL MEMBRANE PROTEIN LPX1"/>
    <property type="match status" value="1"/>
</dbReference>
<dbReference type="EMBL" id="WLVL01000028">
    <property type="protein sequence ID" value="MTB71969.1"/>
    <property type="molecule type" value="Genomic_DNA"/>
</dbReference>
<dbReference type="PANTHER" id="PTHR43194">
    <property type="entry name" value="HYDROLASE ALPHA/BETA FOLD FAMILY"/>
    <property type="match status" value="1"/>
</dbReference>
<name>A0A6I3ITL2_9MICO</name>
<keyword evidence="3" id="KW-0378">Hydrolase</keyword>
<organism evidence="3 4">
    <name type="scientific">Arsenicicoccus cauae</name>
    <dbReference type="NCBI Taxonomy" id="2663847"/>
    <lineage>
        <taxon>Bacteria</taxon>
        <taxon>Bacillati</taxon>
        <taxon>Actinomycetota</taxon>
        <taxon>Actinomycetes</taxon>
        <taxon>Micrococcales</taxon>
        <taxon>Intrasporangiaceae</taxon>
        <taxon>Arsenicicoccus</taxon>
    </lineage>
</organism>
<keyword evidence="4" id="KW-1185">Reference proteome</keyword>
<dbReference type="AlphaFoldDB" id="A0A6I3ITL2"/>
<dbReference type="InterPro" id="IPR050228">
    <property type="entry name" value="Carboxylesterase_BioH"/>
</dbReference>
<accession>A0A6I3ITL2</accession>
<sequence>MAPDMTPVGRLTGLGLGLGAVAAGALAGVLSRAHAMAPETGETYEHTPSHETVVVVEDGTVLHVEIDEPDPATAVDGRPTVVISHGYTLSTRAWIFVRRRLVAAGYRVVLWDQRGHGRSGQGARDSYRIETLGGDLKAVIDATCPEMPFALVGHSMGGMTQMGLARLCPTLVCERCVAVAFVATSAGGEGELRVQLGDLLGRAAQRVGPFALAPLAGRQDAVEQARRLARQAEDFFTYRYSFHSPVPPSLLRYAADIIMATPIEVMHGYLRTLSEHDERKALATFAGIEALVINGTHDLMTPPRHSDEIVRLLPGAEHVLVTDAGHLIMLEYPDLVTDEILAMLDRAERHRAAVGGLASREAVPVGTTAQTRGRRREVTDLVHNRATLRREQQARRREQVARATEQVERQARKVRSVAGPITSARPGKERRDP</sequence>
<reference evidence="3 4" key="1">
    <citation type="submission" date="2019-11" db="EMBL/GenBank/DDBJ databases">
        <title>Whole genome sequencing identifies a novel species of the genus Arsenicicoccus isolated from human blood.</title>
        <authorList>
            <person name="Jeong J.H."/>
            <person name="Kweon O.J."/>
            <person name="Kim H.R."/>
            <person name="Kim T.-H."/>
            <person name="Ha S.-M."/>
            <person name="Lee M.-K."/>
        </authorList>
    </citation>
    <scope>NUCLEOTIDE SEQUENCE [LARGE SCALE GENOMIC DNA]</scope>
    <source>
        <strain evidence="3 4">MKL-02</strain>
    </source>
</reference>
<proteinExistence type="predicted"/>
<dbReference type="Proteomes" id="UP000431092">
    <property type="component" value="Unassembled WGS sequence"/>
</dbReference>
<dbReference type="GO" id="GO:0016787">
    <property type="term" value="F:hydrolase activity"/>
    <property type="evidence" value="ECO:0007669"/>
    <property type="project" value="UniProtKB-KW"/>
</dbReference>
<evidence type="ECO:0000256" key="1">
    <source>
        <dbReference type="SAM" id="MobiDB-lite"/>
    </source>
</evidence>
<evidence type="ECO:0000259" key="2">
    <source>
        <dbReference type="Pfam" id="PF00561"/>
    </source>
</evidence>
<evidence type="ECO:0000313" key="4">
    <source>
        <dbReference type="Proteomes" id="UP000431092"/>
    </source>
</evidence>
<feature type="domain" description="AB hydrolase-1" evidence="2">
    <location>
        <begin position="79"/>
        <end position="331"/>
    </location>
</feature>
<dbReference type="InterPro" id="IPR029058">
    <property type="entry name" value="AB_hydrolase_fold"/>
</dbReference>
<evidence type="ECO:0000313" key="3">
    <source>
        <dbReference type="EMBL" id="MTB71969.1"/>
    </source>
</evidence>
<gene>
    <name evidence="3" type="ORF">GGG17_08295</name>
</gene>
<dbReference type="SUPFAM" id="SSF53474">
    <property type="entry name" value="alpha/beta-Hydrolases"/>
    <property type="match status" value="1"/>
</dbReference>
<protein>
    <submittedName>
        <fullName evidence="3">Alpha/beta fold hydrolase</fullName>
    </submittedName>
</protein>
<dbReference type="Pfam" id="PF00561">
    <property type="entry name" value="Abhydrolase_1"/>
    <property type="match status" value="1"/>
</dbReference>
<comment type="caution">
    <text evidence="3">The sequence shown here is derived from an EMBL/GenBank/DDBJ whole genome shotgun (WGS) entry which is preliminary data.</text>
</comment>
<dbReference type="InterPro" id="IPR000073">
    <property type="entry name" value="AB_hydrolase_1"/>
</dbReference>